<reference evidence="5 6" key="1">
    <citation type="submission" date="2012-09" db="EMBL/GenBank/DDBJ databases">
        <title>Genome Sequence of alkane-degrading Bacterium Alcanivorax venustensis ISO4.</title>
        <authorList>
            <person name="Lai Q."/>
            <person name="Shao Z."/>
        </authorList>
    </citation>
    <scope>NUCLEOTIDE SEQUENCE [LARGE SCALE GENOMIC DNA]</scope>
    <source>
        <strain evidence="5 6">ISO4</strain>
    </source>
</reference>
<dbReference type="EMBL" id="ARXR01000005">
    <property type="protein sequence ID" value="MBF5052224.1"/>
    <property type="molecule type" value="Genomic_DNA"/>
</dbReference>
<sequence length="265" mass="28904">MPMDTTFAAQTLHCYPPAPALRGLVSHYWLSRDGGGDRHRVLPDGCVDLVLRLRDGDGAWQAFGTSTRPSDVPVEPGCVYFGIRFQPGQSRHFLPLPGRFLTDTAQPLARPADLSAERLAELIARPDPAFAVDRLLSRWLAGQPPQPRRLDGALALLSRAAPGVSVTALSARLNLSRRQLERDFLEWVGVPPKVFMGIRRSQQALALLSRPSPAAPLADIALAAGYTDQSHMTRELKRYLGVTPGAPRLPMHDVAFIQEQAGAPT</sequence>
<keyword evidence="2" id="KW-0238">DNA-binding</keyword>
<accession>A0ABS0AEA2</accession>
<keyword evidence="3" id="KW-0804">Transcription</keyword>
<keyword evidence="1" id="KW-0805">Transcription regulation</keyword>
<evidence type="ECO:0000256" key="2">
    <source>
        <dbReference type="ARBA" id="ARBA00023125"/>
    </source>
</evidence>
<dbReference type="InterPro" id="IPR009057">
    <property type="entry name" value="Homeodomain-like_sf"/>
</dbReference>
<dbReference type="Gene3D" id="1.10.10.60">
    <property type="entry name" value="Homeodomain-like"/>
    <property type="match status" value="1"/>
</dbReference>
<gene>
    <name evidence="5" type="ORF">ISO4_00826</name>
</gene>
<organism evidence="5 6">
    <name type="scientific">Alloalcanivorax venustensis ISO4</name>
    <dbReference type="NCBI Taxonomy" id="1177184"/>
    <lineage>
        <taxon>Bacteria</taxon>
        <taxon>Pseudomonadati</taxon>
        <taxon>Pseudomonadota</taxon>
        <taxon>Gammaproteobacteria</taxon>
        <taxon>Oceanospirillales</taxon>
        <taxon>Alcanivoracaceae</taxon>
        <taxon>Alloalcanivorax</taxon>
    </lineage>
</organism>
<protein>
    <submittedName>
        <fullName evidence="5">AraC family transcriptional regulator</fullName>
    </submittedName>
</protein>
<comment type="caution">
    <text evidence="5">The sequence shown here is derived from an EMBL/GenBank/DDBJ whole genome shotgun (WGS) entry which is preliminary data.</text>
</comment>
<dbReference type="PROSITE" id="PS01124">
    <property type="entry name" value="HTH_ARAC_FAMILY_2"/>
    <property type="match status" value="1"/>
</dbReference>
<dbReference type="Pfam" id="PF20240">
    <property type="entry name" value="DUF6597"/>
    <property type="match status" value="1"/>
</dbReference>
<evidence type="ECO:0000256" key="1">
    <source>
        <dbReference type="ARBA" id="ARBA00023015"/>
    </source>
</evidence>
<dbReference type="SUPFAM" id="SSF46689">
    <property type="entry name" value="Homeodomain-like"/>
    <property type="match status" value="1"/>
</dbReference>
<evidence type="ECO:0000256" key="3">
    <source>
        <dbReference type="ARBA" id="ARBA00023163"/>
    </source>
</evidence>
<keyword evidence="6" id="KW-1185">Reference proteome</keyword>
<name>A0ABS0AEA2_9GAMM</name>
<dbReference type="SMART" id="SM00342">
    <property type="entry name" value="HTH_ARAC"/>
    <property type="match status" value="1"/>
</dbReference>
<proteinExistence type="predicted"/>
<dbReference type="Pfam" id="PF12833">
    <property type="entry name" value="HTH_18"/>
    <property type="match status" value="1"/>
</dbReference>
<evidence type="ECO:0000259" key="4">
    <source>
        <dbReference type="PROSITE" id="PS01124"/>
    </source>
</evidence>
<dbReference type="PANTHER" id="PTHR46796">
    <property type="entry name" value="HTH-TYPE TRANSCRIPTIONAL ACTIVATOR RHAS-RELATED"/>
    <property type="match status" value="1"/>
</dbReference>
<dbReference type="Proteomes" id="UP000644441">
    <property type="component" value="Unassembled WGS sequence"/>
</dbReference>
<dbReference type="InterPro" id="IPR050204">
    <property type="entry name" value="AraC_XylS_family_regulators"/>
</dbReference>
<dbReference type="InterPro" id="IPR046532">
    <property type="entry name" value="DUF6597"/>
</dbReference>
<feature type="domain" description="HTH araC/xylS-type" evidence="4">
    <location>
        <begin position="157"/>
        <end position="250"/>
    </location>
</feature>
<dbReference type="InterPro" id="IPR018060">
    <property type="entry name" value="HTH_AraC"/>
</dbReference>
<evidence type="ECO:0000313" key="5">
    <source>
        <dbReference type="EMBL" id="MBF5052224.1"/>
    </source>
</evidence>
<dbReference type="RefSeq" id="WP_194855272.1">
    <property type="nucleotide sequence ID" value="NZ_ARXR01000005.1"/>
</dbReference>
<evidence type="ECO:0000313" key="6">
    <source>
        <dbReference type="Proteomes" id="UP000644441"/>
    </source>
</evidence>